<evidence type="ECO:0000313" key="4">
    <source>
        <dbReference type="EMBL" id="GEB62520.1"/>
    </source>
</evidence>
<evidence type="ECO:0000313" key="5">
    <source>
        <dbReference type="Proteomes" id="UP000315226"/>
    </source>
</evidence>
<dbReference type="Pfam" id="PF06724">
    <property type="entry name" value="DUF1206"/>
    <property type="match status" value="3"/>
</dbReference>
<evidence type="ECO:0000259" key="3">
    <source>
        <dbReference type="Pfam" id="PF06724"/>
    </source>
</evidence>
<evidence type="ECO:0000256" key="1">
    <source>
        <dbReference type="SAM" id="MobiDB-lite"/>
    </source>
</evidence>
<accession>A0A4Y3S2Q6</accession>
<feature type="domain" description="DUF1206" evidence="3">
    <location>
        <begin position="30"/>
        <end position="98"/>
    </location>
</feature>
<sequence>MERSQDSAAQPKSRGRRLADSRVVEVASRVGLCARGVIYVLVGILAVRIGLGSDSGQEADRSGAVGTLGEQPFGQALLWALVVGLAAMTLWRLCEAAFGQTVEGGEKWSRRLGSLGMAVFYAVICVGVVQTALVGGSTGGRPGDETSKEYTARVLDLPGGRVIVGVFGAVLIVVGAVILVRSLMRRFEKDLRTEEMRPATRRVVAILGIVGGVACGVVAAGAGLSVLLAAVRYDPSQAKGLDETLRSFAATPAGPALLIAAAVGLVLFGLYSFCEARWRKAAVHETPAEQPAGSAGSGTRPGAS</sequence>
<organism evidence="4 5">
    <name type="scientific">Streptomyces gardneri</name>
    <dbReference type="NCBI Taxonomy" id="66892"/>
    <lineage>
        <taxon>Bacteria</taxon>
        <taxon>Bacillati</taxon>
        <taxon>Actinomycetota</taxon>
        <taxon>Actinomycetes</taxon>
        <taxon>Kitasatosporales</taxon>
        <taxon>Streptomycetaceae</taxon>
        <taxon>Streptomyces</taxon>
    </lineage>
</organism>
<dbReference type="RefSeq" id="WP_141303394.1">
    <property type="nucleotide sequence ID" value="NZ_BJMN01000111.1"/>
</dbReference>
<feature type="transmembrane region" description="Helical" evidence="2">
    <location>
        <begin position="32"/>
        <end position="53"/>
    </location>
</feature>
<dbReference type="InterPro" id="IPR009597">
    <property type="entry name" value="DUF1206"/>
</dbReference>
<feature type="transmembrane region" description="Helical" evidence="2">
    <location>
        <begin position="204"/>
        <end position="233"/>
    </location>
</feature>
<keyword evidence="2" id="KW-0812">Transmembrane</keyword>
<evidence type="ECO:0000256" key="2">
    <source>
        <dbReference type="SAM" id="Phobius"/>
    </source>
</evidence>
<name>A0A4Y3S2Q6_9ACTN</name>
<gene>
    <name evidence="4" type="ORF">SGA01_81250</name>
</gene>
<feature type="transmembrane region" description="Helical" evidence="2">
    <location>
        <begin position="162"/>
        <end position="183"/>
    </location>
</feature>
<feature type="domain" description="DUF1206" evidence="3">
    <location>
        <begin position="210"/>
        <end position="279"/>
    </location>
</feature>
<dbReference type="EMBL" id="BJMN01000111">
    <property type="protein sequence ID" value="GEB62520.1"/>
    <property type="molecule type" value="Genomic_DNA"/>
</dbReference>
<feature type="transmembrane region" description="Helical" evidence="2">
    <location>
        <begin position="73"/>
        <end position="91"/>
    </location>
</feature>
<keyword evidence="2" id="KW-0472">Membrane</keyword>
<dbReference type="AlphaFoldDB" id="A0A4Y3S2Q6"/>
<proteinExistence type="predicted"/>
<feature type="transmembrane region" description="Helical" evidence="2">
    <location>
        <begin position="253"/>
        <end position="274"/>
    </location>
</feature>
<feature type="domain" description="DUF1206" evidence="3">
    <location>
        <begin position="112"/>
        <end position="184"/>
    </location>
</feature>
<keyword evidence="2" id="KW-1133">Transmembrane helix</keyword>
<feature type="transmembrane region" description="Helical" evidence="2">
    <location>
        <begin position="112"/>
        <end position="133"/>
    </location>
</feature>
<dbReference type="Proteomes" id="UP000315226">
    <property type="component" value="Unassembled WGS sequence"/>
</dbReference>
<keyword evidence="5" id="KW-1185">Reference proteome</keyword>
<reference evidence="4 5" key="1">
    <citation type="submission" date="2019-06" db="EMBL/GenBank/DDBJ databases">
        <title>Whole genome shotgun sequence of Streptomyces gardneri NBRC 12865.</title>
        <authorList>
            <person name="Hosoyama A."/>
            <person name="Uohara A."/>
            <person name="Ohji S."/>
            <person name="Ichikawa N."/>
        </authorList>
    </citation>
    <scope>NUCLEOTIDE SEQUENCE [LARGE SCALE GENOMIC DNA]</scope>
    <source>
        <strain evidence="4 5">NBRC 12865</strain>
    </source>
</reference>
<protein>
    <submittedName>
        <fullName evidence="4">Membrane protein</fullName>
    </submittedName>
</protein>
<feature type="region of interest" description="Disordered" evidence="1">
    <location>
        <begin position="285"/>
        <end position="304"/>
    </location>
</feature>
<comment type="caution">
    <text evidence="4">The sequence shown here is derived from an EMBL/GenBank/DDBJ whole genome shotgun (WGS) entry which is preliminary data.</text>
</comment>
<dbReference type="OrthoDB" id="4552598at2"/>